<dbReference type="InterPro" id="IPR003140">
    <property type="entry name" value="PLipase/COase/thioEstase"/>
</dbReference>
<feature type="domain" description="Phospholipase/carboxylesterase/thioesterase" evidence="2">
    <location>
        <begin position="84"/>
        <end position="204"/>
    </location>
</feature>
<evidence type="ECO:0000313" key="3">
    <source>
        <dbReference type="EMBL" id="EGJ48958.1"/>
    </source>
</evidence>
<evidence type="ECO:0000256" key="1">
    <source>
        <dbReference type="ARBA" id="ARBA00022729"/>
    </source>
</evidence>
<sequence>MAHSVRAFHPSGSRVTLQYLLHFPSGALEGDWPLAIFLHGAGERGDDPRLLLRQGLPRHAEAHAKDLPFLLVSPQCPDWSSWQQHLGHVEELLEVVMAEHPVDPDRIYLTGISMGGFGAWFLGTERPERFAAVAPICGYGPEALGFPERVCALRQVPVWAFHGAKDTVVPAEESRKLVDALRLCGGDVRLTIYPDVGHDSWTQTYDDPELYDWMLAQRKSRAVEGEPKQSRML</sequence>
<proteinExistence type="predicted"/>
<evidence type="ECO:0000313" key="4">
    <source>
        <dbReference type="Proteomes" id="UP000007844"/>
    </source>
</evidence>
<evidence type="ECO:0000259" key="2">
    <source>
        <dbReference type="Pfam" id="PF02230"/>
    </source>
</evidence>
<dbReference type="GO" id="GO:0016787">
    <property type="term" value="F:hydrolase activity"/>
    <property type="evidence" value="ECO:0007669"/>
    <property type="project" value="InterPro"/>
</dbReference>
<dbReference type="InterPro" id="IPR029058">
    <property type="entry name" value="AB_hydrolase_fold"/>
</dbReference>
<dbReference type="EMBL" id="CP003221">
    <property type="protein sequence ID" value="EGJ48958.1"/>
    <property type="molecule type" value="Genomic_DNA"/>
</dbReference>
<dbReference type="Gene3D" id="3.40.50.1820">
    <property type="entry name" value="alpha/beta hydrolase"/>
    <property type="match status" value="1"/>
</dbReference>
<dbReference type="RefSeq" id="WP_014258797.1">
    <property type="nucleotide sequence ID" value="NC_016629.1"/>
</dbReference>
<reference evidence="3 4" key="1">
    <citation type="journal article" date="2011" name="J. Bacteriol.">
        <title>Genome sequence of the mercury-methylating and pleomorphic Desulfovibrio africanus Strain Walvis Bay.</title>
        <authorList>
            <person name="Brown S.D."/>
            <person name="Wall J.D."/>
            <person name="Kucken A.M."/>
            <person name="Gilmour C.C."/>
            <person name="Podar M."/>
            <person name="Brandt C.C."/>
            <person name="Teshima H."/>
            <person name="Detter J.C."/>
            <person name="Han C.S."/>
            <person name="Land M.L."/>
            <person name="Lucas S."/>
            <person name="Han J."/>
            <person name="Pennacchio L."/>
            <person name="Nolan M."/>
            <person name="Pitluck S."/>
            <person name="Woyke T."/>
            <person name="Goodwin L."/>
            <person name="Palumbo A.V."/>
            <person name="Elias D.A."/>
        </authorList>
    </citation>
    <scope>NUCLEOTIDE SEQUENCE [LARGE SCALE GENOMIC DNA]</scope>
    <source>
        <strain evidence="3 4">Walvis Bay</strain>
    </source>
</reference>
<dbReference type="SUPFAM" id="SSF53474">
    <property type="entry name" value="alpha/beta-Hydrolases"/>
    <property type="match status" value="1"/>
</dbReference>
<accession>F3YUK4</accession>
<dbReference type="eggNOG" id="COG4099">
    <property type="taxonomic scope" value="Bacteria"/>
</dbReference>
<dbReference type="Pfam" id="PF02230">
    <property type="entry name" value="Abhydrolase_2"/>
    <property type="match status" value="1"/>
</dbReference>
<organism evidence="3 4">
    <name type="scientific">Desulfocurvibacter africanus subsp. africanus str. Walvis Bay</name>
    <dbReference type="NCBI Taxonomy" id="690850"/>
    <lineage>
        <taxon>Bacteria</taxon>
        <taxon>Pseudomonadati</taxon>
        <taxon>Thermodesulfobacteriota</taxon>
        <taxon>Desulfovibrionia</taxon>
        <taxon>Desulfovibrionales</taxon>
        <taxon>Desulfovibrionaceae</taxon>
        <taxon>Desulfocurvibacter</taxon>
    </lineage>
</organism>
<name>F3YUK4_DESAF</name>
<dbReference type="Proteomes" id="UP000007844">
    <property type="component" value="Chromosome"/>
</dbReference>
<dbReference type="HOGENOM" id="CLU_064094_1_0_7"/>
<dbReference type="KEGG" id="daf:Desaf_0605"/>
<keyword evidence="4" id="KW-1185">Reference proteome</keyword>
<dbReference type="STRING" id="690850.Desaf_0605"/>
<gene>
    <name evidence="3" type="ORF">Desaf_0605</name>
</gene>
<keyword evidence="1" id="KW-0732">Signal</keyword>
<dbReference type="PANTHER" id="PTHR43037:SF1">
    <property type="entry name" value="BLL1128 PROTEIN"/>
    <property type="match status" value="1"/>
</dbReference>
<dbReference type="InterPro" id="IPR050955">
    <property type="entry name" value="Plant_Biomass_Hydrol_Est"/>
</dbReference>
<dbReference type="PANTHER" id="PTHR43037">
    <property type="entry name" value="UNNAMED PRODUCT-RELATED"/>
    <property type="match status" value="1"/>
</dbReference>
<dbReference type="AlphaFoldDB" id="F3YUK4"/>
<protein>
    <submittedName>
        <fullName evidence="3">Phospholipase/Carboxylesterase</fullName>
    </submittedName>
</protein>